<dbReference type="Proteomes" id="UP000828390">
    <property type="component" value="Unassembled WGS sequence"/>
</dbReference>
<reference evidence="1" key="2">
    <citation type="submission" date="2020-11" db="EMBL/GenBank/DDBJ databases">
        <authorList>
            <person name="McCartney M.A."/>
            <person name="Auch B."/>
            <person name="Kono T."/>
            <person name="Mallez S."/>
            <person name="Becker A."/>
            <person name="Gohl D.M."/>
            <person name="Silverstein K.A.T."/>
            <person name="Koren S."/>
            <person name="Bechman K.B."/>
            <person name="Herman A."/>
            <person name="Abrahante J.E."/>
            <person name="Garbe J."/>
        </authorList>
    </citation>
    <scope>NUCLEOTIDE SEQUENCE</scope>
    <source>
        <strain evidence="1">Duluth1</strain>
        <tissue evidence="1">Whole animal</tissue>
    </source>
</reference>
<keyword evidence="2" id="KW-1185">Reference proteome</keyword>
<organism evidence="1 2">
    <name type="scientific">Dreissena polymorpha</name>
    <name type="common">Zebra mussel</name>
    <name type="synonym">Mytilus polymorpha</name>
    <dbReference type="NCBI Taxonomy" id="45954"/>
    <lineage>
        <taxon>Eukaryota</taxon>
        <taxon>Metazoa</taxon>
        <taxon>Spiralia</taxon>
        <taxon>Lophotrochozoa</taxon>
        <taxon>Mollusca</taxon>
        <taxon>Bivalvia</taxon>
        <taxon>Autobranchia</taxon>
        <taxon>Heteroconchia</taxon>
        <taxon>Euheterodonta</taxon>
        <taxon>Imparidentia</taxon>
        <taxon>Neoheterodontei</taxon>
        <taxon>Myida</taxon>
        <taxon>Dreissenoidea</taxon>
        <taxon>Dreissenidae</taxon>
        <taxon>Dreissena</taxon>
    </lineage>
</organism>
<evidence type="ECO:0000313" key="2">
    <source>
        <dbReference type="Proteomes" id="UP000828390"/>
    </source>
</evidence>
<reference evidence="1" key="1">
    <citation type="journal article" date="2019" name="bioRxiv">
        <title>The Genome of the Zebra Mussel, Dreissena polymorpha: A Resource for Invasive Species Research.</title>
        <authorList>
            <person name="McCartney M.A."/>
            <person name="Auch B."/>
            <person name="Kono T."/>
            <person name="Mallez S."/>
            <person name="Zhang Y."/>
            <person name="Obille A."/>
            <person name="Becker A."/>
            <person name="Abrahante J.E."/>
            <person name="Garbe J."/>
            <person name="Badalamenti J.P."/>
            <person name="Herman A."/>
            <person name="Mangelson H."/>
            <person name="Liachko I."/>
            <person name="Sullivan S."/>
            <person name="Sone E.D."/>
            <person name="Koren S."/>
            <person name="Silverstein K.A.T."/>
            <person name="Beckman K.B."/>
            <person name="Gohl D.M."/>
        </authorList>
    </citation>
    <scope>NUCLEOTIDE SEQUENCE</scope>
    <source>
        <strain evidence="1">Duluth1</strain>
        <tissue evidence="1">Whole animal</tissue>
    </source>
</reference>
<dbReference type="AlphaFoldDB" id="A0A9D4CNT6"/>
<proteinExistence type="predicted"/>
<name>A0A9D4CNT6_DREPO</name>
<evidence type="ECO:0000313" key="1">
    <source>
        <dbReference type="EMBL" id="KAH3728432.1"/>
    </source>
</evidence>
<gene>
    <name evidence="1" type="ORF">DPMN_054388</name>
</gene>
<sequence length="96" mass="10666">MCLACYINCFSISTGDSVCLACYINCFPISTGDSMCLACYINCFPISTGDSVCLACYVANGHIMVYSLPSLKLLLDMDFLPLSDLRYYSEKLRRIL</sequence>
<accession>A0A9D4CNT6</accession>
<protein>
    <submittedName>
        <fullName evidence="1">Uncharacterized protein</fullName>
    </submittedName>
</protein>
<comment type="caution">
    <text evidence="1">The sequence shown here is derived from an EMBL/GenBank/DDBJ whole genome shotgun (WGS) entry which is preliminary data.</text>
</comment>
<dbReference type="EMBL" id="JAIWYP010000012">
    <property type="protein sequence ID" value="KAH3728432.1"/>
    <property type="molecule type" value="Genomic_DNA"/>
</dbReference>